<feature type="compositionally biased region" description="Polar residues" evidence="1">
    <location>
        <begin position="294"/>
        <end position="308"/>
    </location>
</feature>
<dbReference type="AlphaFoldDB" id="A0A194VA19"/>
<feature type="region of interest" description="Disordered" evidence="1">
    <location>
        <begin position="220"/>
        <end position="248"/>
    </location>
</feature>
<proteinExistence type="predicted"/>
<keyword evidence="2" id="KW-0472">Membrane</keyword>
<organism evidence="3 4">
    <name type="scientific">Cytospora mali</name>
    <name type="common">Apple Valsa canker fungus</name>
    <name type="synonym">Valsa mali</name>
    <dbReference type="NCBI Taxonomy" id="578113"/>
    <lineage>
        <taxon>Eukaryota</taxon>
        <taxon>Fungi</taxon>
        <taxon>Dikarya</taxon>
        <taxon>Ascomycota</taxon>
        <taxon>Pezizomycotina</taxon>
        <taxon>Sordariomycetes</taxon>
        <taxon>Sordariomycetidae</taxon>
        <taxon>Diaporthales</taxon>
        <taxon>Cytosporaceae</taxon>
        <taxon>Cytospora</taxon>
    </lineage>
</organism>
<keyword evidence="2" id="KW-1133">Transmembrane helix</keyword>
<keyword evidence="2" id="KW-0812">Transmembrane</keyword>
<dbReference type="EMBL" id="KN714761">
    <property type="protein sequence ID" value="KUI60867.1"/>
    <property type="molecule type" value="Genomic_DNA"/>
</dbReference>
<feature type="region of interest" description="Disordered" evidence="1">
    <location>
        <begin position="289"/>
        <end position="308"/>
    </location>
</feature>
<evidence type="ECO:0000256" key="1">
    <source>
        <dbReference type="SAM" id="MobiDB-lite"/>
    </source>
</evidence>
<gene>
    <name evidence="3" type="ORF">VP1G_08067</name>
</gene>
<protein>
    <submittedName>
        <fullName evidence="3">Uncharacterized protein</fullName>
    </submittedName>
</protein>
<feature type="transmembrane region" description="Helical" evidence="2">
    <location>
        <begin position="256"/>
        <end position="278"/>
    </location>
</feature>
<keyword evidence="4" id="KW-1185">Reference proteome</keyword>
<evidence type="ECO:0000313" key="3">
    <source>
        <dbReference type="EMBL" id="KUI60867.1"/>
    </source>
</evidence>
<dbReference type="Proteomes" id="UP000078576">
    <property type="component" value="Unassembled WGS sequence"/>
</dbReference>
<dbReference type="OrthoDB" id="5429716at2759"/>
<accession>A0A194VA19</accession>
<evidence type="ECO:0000256" key="2">
    <source>
        <dbReference type="SAM" id="Phobius"/>
    </source>
</evidence>
<dbReference type="STRING" id="694573.A0A194VA19"/>
<reference evidence="4" key="1">
    <citation type="submission" date="2014-12" db="EMBL/GenBank/DDBJ databases">
        <title>Genome Sequence of Valsa Canker Pathogens Uncovers a Specific Adaption of Colonization on Woody Bark.</title>
        <authorList>
            <person name="Yin Z."/>
            <person name="Liu H."/>
            <person name="Gao X."/>
            <person name="Li Z."/>
            <person name="Song N."/>
            <person name="Ke X."/>
            <person name="Dai Q."/>
            <person name="Wu Y."/>
            <person name="Sun Y."/>
            <person name="Xu J.-R."/>
            <person name="Kang Z.K."/>
            <person name="Wang L."/>
            <person name="Huang L."/>
        </authorList>
    </citation>
    <scope>NUCLEOTIDE SEQUENCE [LARGE SCALE GENOMIC DNA]</scope>
    <source>
        <strain evidence="4">SXYL134</strain>
    </source>
</reference>
<evidence type="ECO:0000313" key="4">
    <source>
        <dbReference type="Proteomes" id="UP000078576"/>
    </source>
</evidence>
<sequence length="422" mass="43070">MAITVTSLNKIVSTGASTTGTSTLTSTMTITPNPLTTAFEPPSYCTQSYLSNCQTDAVSGTLPCFVSVYPEAVCDSNGQSCYPPIPGALDNTYLYSPGLSCPSGWTTAWEEVRTPTGEDEETTAHCCPPGLTVTTYGIYSTWCEGTVTQGEQTMIVNGLSECPSSTTAFSFGPDAAVDLTWVNVDSTTMSVSGDAVFTVSANRVGLLYRSTDLKAAGASAISSSGSGGSSGSSSESSGTGGSSSGSNSGLSTGATAGIAIGAAAVGIAAVLALFYLCIRHREANNRRRDLQIGSVPNGTSENSHSAISGTTYVPTGAEHELKATNSPSPRFAHTGSGTTPMTELQGSMPAVSSELGALPQSSTGHLGQNTHGGVGVPGIEVASATSGYYQLPGTLERERGMLGHSRQATPIDLVGRVNGRQF</sequence>
<name>A0A194VA19_CYTMA</name>